<dbReference type="InterPro" id="IPR000652">
    <property type="entry name" value="Triosephosphate_isomerase"/>
</dbReference>
<comment type="pathway">
    <text evidence="4">Carbohydrate biosynthesis.</text>
</comment>
<dbReference type="Gene3D" id="3.40.190.10">
    <property type="entry name" value="Periplasmic binding protein-like II"/>
    <property type="match status" value="2"/>
</dbReference>
<dbReference type="GO" id="GO:0004807">
    <property type="term" value="F:triose-phosphate isomerase activity"/>
    <property type="evidence" value="ECO:0007669"/>
    <property type="project" value="InterPro"/>
</dbReference>
<evidence type="ECO:0008006" key="7">
    <source>
        <dbReference type="Google" id="ProtNLM"/>
    </source>
</evidence>
<keyword evidence="6" id="KW-1185">Reference proteome</keyword>
<dbReference type="CDD" id="cd00311">
    <property type="entry name" value="TIM"/>
    <property type="match status" value="1"/>
</dbReference>
<dbReference type="InterPro" id="IPR035990">
    <property type="entry name" value="TIM_sf"/>
</dbReference>
<name>A0A6A6K045_HEVBR</name>
<evidence type="ECO:0000313" key="6">
    <source>
        <dbReference type="Proteomes" id="UP000467840"/>
    </source>
</evidence>
<accession>A0A6A6K045</accession>
<dbReference type="PANTHER" id="PTHR42941">
    <property type="entry name" value="SLL1037 PROTEIN"/>
    <property type="match status" value="1"/>
</dbReference>
<dbReference type="InterPro" id="IPR013785">
    <property type="entry name" value="Aldolase_TIM"/>
</dbReference>
<evidence type="ECO:0000256" key="1">
    <source>
        <dbReference type="ARBA" id="ARBA00007422"/>
    </source>
</evidence>
<comment type="subunit">
    <text evidence="2">Homodimer.</text>
</comment>
<gene>
    <name evidence="5" type="ORF">GH714_042678</name>
</gene>
<evidence type="ECO:0000256" key="3">
    <source>
        <dbReference type="ARBA" id="ARBA00023235"/>
    </source>
</evidence>
<dbReference type="SUPFAM" id="SSF53850">
    <property type="entry name" value="Periplasmic binding protein-like II"/>
    <property type="match status" value="1"/>
</dbReference>
<dbReference type="PROSITE" id="PS51440">
    <property type="entry name" value="TIM_2"/>
    <property type="match status" value="1"/>
</dbReference>
<dbReference type="AlphaFoldDB" id="A0A6A6K045"/>
<dbReference type="EMBL" id="JAAGAX010000511">
    <property type="protein sequence ID" value="KAF2281854.1"/>
    <property type="molecule type" value="Genomic_DNA"/>
</dbReference>
<sequence length="520" mass="55724">MSFFVVANWKMNGDVALVRDFLTAIDTNFAPKLLNNSPIELVICPPFTLMSAFNSRCPSVKLGAQNCFSGINKGCTGEISAAMLRECGCDYVILGHSDRRSAFAEENADIRLKAESAMEEGITPIICVGETLQERNGGISSDILIEQCNKCCPKCGEFIVAYEPVWAIGGSTIPDLEIIKESLDTIRSHSSVRTILYGGSVNQDNICALKSRIDGLSGVLVGSAGTKVNEFCGMISSGGLCKFVVLSYGEGGRPGQLICSTSTTAGSVYNLNSMRRGTMDIGVAQSDIGYHAYTGDDIYSGIPPMDNLRLLASMHKEYLTIVVRKDSGIKSIDDIKGKRINVGAPGTGVRTAILSLLKTKGWTVKDFLVASDLKSSEQVQALCDGKIDVITDFVGHPNAGMQEASATCDAVALSLGDALVAELVEKYPYYTAGLIPGNTYNNNPQDIKTISVRASVYATTALSDEMAYAIVKSIASNISRFHELSGALRKLTLRDLVTSGSAVPLHDGAERFYRETGMLK</sequence>
<dbReference type="InterPro" id="IPR011852">
    <property type="entry name" value="TRAP_TAXI"/>
</dbReference>
<reference evidence="5 6" key="1">
    <citation type="journal article" date="2020" name="Mol. Plant">
        <title>The Chromosome-Based Rubber Tree Genome Provides New Insights into Spurge Genome Evolution and Rubber Biosynthesis.</title>
        <authorList>
            <person name="Liu J."/>
            <person name="Shi C."/>
            <person name="Shi C.C."/>
            <person name="Li W."/>
            <person name="Zhang Q.J."/>
            <person name="Zhang Y."/>
            <person name="Li K."/>
            <person name="Lu H.F."/>
            <person name="Shi C."/>
            <person name="Zhu S.T."/>
            <person name="Xiao Z.Y."/>
            <person name="Nan H."/>
            <person name="Yue Y."/>
            <person name="Zhu X.G."/>
            <person name="Wu Y."/>
            <person name="Hong X.N."/>
            <person name="Fan G.Y."/>
            <person name="Tong Y."/>
            <person name="Zhang D."/>
            <person name="Mao C.L."/>
            <person name="Liu Y.L."/>
            <person name="Hao S.J."/>
            <person name="Liu W.Q."/>
            <person name="Lv M.Q."/>
            <person name="Zhang H.B."/>
            <person name="Liu Y."/>
            <person name="Hu-Tang G.R."/>
            <person name="Wang J.P."/>
            <person name="Wang J.H."/>
            <person name="Sun Y.H."/>
            <person name="Ni S.B."/>
            <person name="Chen W.B."/>
            <person name="Zhang X.C."/>
            <person name="Jiao Y.N."/>
            <person name="Eichler E.E."/>
            <person name="Li G.H."/>
            <person name="Liu X."/>
            <person name="Gao L.Z."/>
        </authorList>
    </citation>
    <scope>NUCLEOTIDE SEQUENCE [LARGE SCALE GENOMIC DNA]</scope>
    <source>
        <strain evidence="6">cv. GT1</strain>
        <tissue evidence="5">Leaf</tissue>
    </source>
</reference>
<evidence type="ECO:0000256" key="2">
    <source>
        <dbReference type="ARBA" id="ARBA00011738"/>
    </source>
</evidence>
<proteinExistence type="inferred from homology"/>
<dbReference type="NCBIfam" id="TIGR02122">
    <property type="entry name" value="TRAP_TAXI"/>
    <property type="match status" value="1"/>
</dbReference>
<dbReference type="PANTHER" id="PTHR42941:SF1">
    <property type="entry name" value="SLL1037 PROTEIN"/>
    <property type="match status" value="1"/>
</dbReference>
<dbReference type="SUPFAM" id="SSF51351">
    <property type="entry name" value="Triosephosphate isomerase (TIM)"/>
    <property type="match status" value="1"/>
</dbReference>
<keyword evidence="3" id="KW-0413">Isomerase</keyword>
<evidence type="ECO:0000256" key="4">
    <source>
        <dbReference type="ARBA" id="ARBA00024331"/>
    </source>
</evidence>
<comment type="similarity">
    <text evidence="1">Belongs to the triosephosphate isomerase family.</text>
</comment>
<organism evidence="5 6">
    <name type="scientific">Hevea brasiliensis</name>
    <name type="common">Para rubber tree</name>
    <name type="synonym">Siphonia brasiliensis</name>
    <dbReference type="NCBI Taxonomy" id="3981"/>
    <lineage>
        <taxon>Eukaryota</taxon>
        <taxon>Viridiplantae</taxon>
        <taxon>Streptophyta</taxon>
        <taxon>Embryophyta</taxon>
        <taxon>Tracheophyta</taxon>
        <taxon>Spermatophyta</taxon>
        <taxon>Magnoliopsida</taxon>
        <taxon>eudicotyledons</taxon>
        <taxon>Gunneridae</taxon>
        <taxon>Pentapetalae</taxon>
        <taxon>rosids</taxon>
        <taxon>fabids</taxon>
        <taxon>Malpighiales</taxon>
        <taxon>Euphorbiaceae</taxon>
        <taxon>Crotonoideae</taxon>
        <taxon>Micrandreae</taxon>
        <taxon>Hevea</taxon>
    </lineage>
</organism>
<dbReference type="CDD" id="cd13568">
    <property type="entry name" value="PBP2_TAXI_TRAP_like_3"/>
    <property type="match status" value="1"/>
</dbReference>
<evidence type="ECO:0000313" key="5">
    <source>
        <dbReference type="EMBL" id="KAF2281854.1"/>
    </source>
</evidence>
<dbReference type="NCBIfam" id="NF011163">
    <property type="entry name" value="PRK14565.1"/>
    <property type="match status" value="1"/>
</dbReference>
<dbReference type="Gene3D" id="3.20.20.70">
    <property type="entry name" value="Aldolase class I"/>
    <property type="match status" value="1"/>
</dbReference>
<dbReference type="Pfam" id="PF16868">
    <property type="entry name" value="NMT1_3"/>
    <property type="match status" value="1"/>
</dbReference>
<dbReference type="Proteomes" id="UP000467840">
    <property type="component" value="Unassembled WGS sequence"/>
</dbReference>
<comment type="caution">
    <text evidence="5">The sequence shown here is derived from an EMBL/GenBank/DDBJ whole genome shotgun (WGS) entry which is preliminary data.</text>
</comment>
<protein>
    <recommendedName>
        <fullName evidence="7">Triosephosphate isomerase</fullName>
    </recommendedName>
</protein>
<dbReference type="Pfam" id="PF00121">
    <property type="entry name" value="TIM"/>
    <property type="match status" value="1"/>
</dbReference>